<dbReference type="InterPro" id="IPR010982">
    <property type="entry name" value="Lambda_DNA-bd_dom_sf"/>
</dbReference>
<dbReference type="Pfam" id="PF00356">
    <property type="entry name" value="LacI"/>
    <property type="match status" value="1"/>
</dbReference>
<dbReference type="SMART" id="SM00354">
    <property type="entry name" value="HTH_LACI"/>
    <property type="match status" value="1"/>
</dbReference>
<feature type="domain" description="HTH lacI-type" evidence="4">
    <location>
        <begin position="1"/>
        <end position="53"/>
    </location>
</feature>
<evidence type="ECO:0000313" key="6">
    <source>
        <dbReference type="Proteomes" id="UP001602123"/>
    </source>
</evidence>
<dbReference type="GO" id="GO:0003677">
    <property type="term" value="F:DNA binding"/>
    <property type="evidence" value="ECO:0007669"/>
    <property type="project" value="UniProtKB-KW"/>
</dbReference>
<protein>
    <submittedName>
        <fullName evidence="5">LacI family DNA-binding transcriptional regulator</fullName>
    </submittedName>
</protein>
<dbReference type="CDD" id="cd06267">
    <property type="entry name" value="PBP1_LacI_sugar_binding-like"/>
    <property type="match status" value="1"/>
</dbReference>
<gene>
    <name evidence="5" type="ORF">ACFYZM_01900</name>
</gene>
<evidence type="ECO:0000256" key="3">
    <source>
        <dbReference type="ARBA" id="ARBA00023163"/>
    </source>
</evidence>
<accession>A0ABW6TRP8</accession>
<reference evidence="5 6" key="1">
    <citation type="submission" date="2024-10" db="EMBL/GenBank/DDBJ databases">
        <title>The Natural Products Discovery Center: Release of the First 8490 Sequenced Strains for Exploring Actinobacteria Biosynthetic Diversity.</title>
        <authorList>
            <person name="Kalkreuter E."/>
            <person name="Kautsar S.A."/>
            <person name="Yang D."/>
            <person name="Bader C.D."/>
            <person name="Teijaro C.N."/>
            <person name="Fluegel L."/>
            <person name="Davis C.M."/>
            <person name="Simpson J.R."/>
            <person name="Lauterbach L."/>
            <person name="Steele A.D."/>
            <person name="Gui C."/>
            <person name="Meng S."/>
            <person name="Li G."/>
            <person name="Viehrig K."/>
            <person name="Ye F."/>
            <person name="Su P."/>
            <person name="Kiefer A.F."/>
            <person name="Nichols A."/>
            <person name="Cepeda A.J."/>
            <person name="Yan W."/>
            <person name="Fan B."/>
            <person name="Jiang Y."/>
            <person name="Adhikari A."/>
            <person name="Zheng C.-J."/>
            <person name="Schuster L."/>
            <person name="Cowan T.M."/>
            <person name="Smanski M.J."/>
            <person name="Chevrette M.G."/>
            <person name="De Carvalho L.P.S."/>
            <person name="Shen B."/>
        </authorList>
    </citation>
    <scope>NUCLEOTIDE SEQUENCE [LARGE SCALE GENOMIC DNA]</scope>
    <source>
        <strain evidence="5 6">NPDC001650</strain>
    </source>
</reference>
<sequence>MKDVAARAGVGLKTVSRVVNGEPGVTADTERRVQDAIAALGFRRNDSARILRKGRTASVGLVLEDLADPFYAPLNRAVEEVARAHGALLINGSSAEDPERERELALAFCARRVDGLIVIPAGDDHRYLEPEIAAGIATVFVDRPAGRIDADAVLSDSFGGAREGVAHLAAHGHRRIGFIGDRPRIHTAAERLRGYRTAMADAGLPVDESWVSLGPTEPGRVRAETERMLAGPRPVTALFTGNNRVTATAVRVLARSPRPVALVGFDDLELADLLSPAVTVVAQDAARLGRTAAEQLFRRLDGAAEPPRRVVLPTRLIVRGSGELRA</sequence>
<dbReference type="PANTHER" id="PTHR30146:SF109">
    <property type="entry name" value="HTH-TYPE TRANSCRIPTIONAL REGULATOR GALS"/>
    <property type="match status" value="1"/>
</dbReference>
<dbReference type="Gene3D" id="1.10.260.40">
    <property type="entry name" value="lambda repressor-like DNA-binding domains"/>
    <property type="match status" value="1"/>
</dbReference>
<evidence type="ECO:0000259" key="4">
    <source>
        <dbReference type="PROSITE" id="PS50932"/>
    </source>
</evidence>
<dbReference type="Gene3D" id="3.40.50.2300">
    <property type="match status" value="2"/>
</dbReference>
<keyword evidence="6" id="KW-1185">Reference proteome</keyword>
<dbReference type="InterPro" id="IPR046335">
    <property type="entry name" value="LacI/GalR-like_sensor"/>
</dbReference>
<dbReference type="EMBL" id="JBIAUT010000001">
    <property type="protein sequence ID" value="MFF4215021.1"/>
    <property type="molecule type" value="Genomic_DNA"/>
</dbReference>
<dbReference type="CDD" id="cd01392">
    <property type="entry name" value="HTH_LacI"/>
    <property type="match status" value="1"/>
</dbReference>
<organism evidence="5 6">
    <name type="scientific">Streptomyces nondiastaticus</name>
    <dbReference type="NCBI Taxonomy" id="3154512"/>
    <lineage>
        <taxon>Bacteria</taxon>
        <taxon>Bacillati</taxon>
        <taxon>Actinomycetota</taxon>
        <taxon>Actinomycetes</taxon>
        <taxon>Kitasatosporales</taxon>
        <taxon>Streptomycetaceae</taxon>
        <taxon>Streptomyces</taxon>
    </lineage>
</organism>
<dbReference type="InterPro" id="IPR000843">
    <property type="entry name" value="HTH_LacI"/>
</dbReference>
<keyword evidence="3" id="KW-0804">Transcription</keyword>
<evidence type="ECO:0000256" key="2">
    <source>
        <dbReference type="ARBA" id="ARBA00023125"/>
    </source>
</evidence>
<dbReference type="SUPFAM" id="SSF47413">
    <property type="entry name" value="lambda repressor-like DNA-binding domains"/>
    <property type="match status" value="1"/>
</dbReference>
<name>A0ABW6TRP8_9ACTN</name>
<dbReference type="PROSITE" id="PS50932">
    <property type="entry name" value="HTH_LACI_2"/>
    <property type="match status" value="1"/>
</dbReference>
<comment type="caution">
    <text evidence="5">The sequence shown here is derived from an EMBL/GenBank/DDBJ whole genome shotgun (WGS) entry which is preliminary data.</text>
</comment>
<evidence type="ECO:0000313" key="5">
    <source>
        <dbReference type="EMBL" id="MFF4215021.1"/>
    </source>
</evidence>
<proteinExistence type="predicted"/>
<dbReference type="PANTHER" id="PTHR30146">
    <property type="entry name" value="LACI-RELATED TRANSCRIPTIONAL REPRESSOR"/>
    <property type="match status" value="1"/>
</dbReference>
<dbReference type="InterPro" id="IPR028082">
    <property type="entry name" value="Peripla_BP_I"/>
</dbReference>
<dbReference type="Pfam" id="PF13377">
    <property type="entry name" value="Peripla_BP_3"/>
    <property type="match status" value="1"/>
</dbReference>
<dbReference type="PROSITE" id="PS00356">
    <property type="entry name" value="HTH_LACI_1"/>
    <property type="match status" value="1"/>
</dbReference>
<dbReference type="RefSeq" id="WP_302868971.1">
    <property type="nucleotide sequence ID" value="NZ_JBFAUC010000005.1"/>
</dbReference>
<keyword evidence="1" id="KW-0805">Transcription regulation</keyword>
<dbReference type="SUPFAM" id="SSF53822">
    <property type="entry name" value="Periplasmic binding protein-like I"/>
    <property type="match status" value="1"/>
</dbReference>
<dbReference type="Proteomes" id="UP001602123">
    <property type="component" value="Unassembled WGS sequence"/>
</dbReference>
<keyword evidence="2 5" id="KW-0238">DNA-binding</keyword>
<evidence type="ECO:0000256" key="1">
    <source>
        <dbReference type="ARBA" id="ARBA00023015"/>
    </source>
</evidence>